<evidence type="ECO:0000313" key="2">
    <source>
        <dbReference type="Proteomes" id="UP001178507"/>
    </source>
</evidence>
<gene>
    <name evidence="1" type="ORF">EVOR1521_LOCUS32101</name>
</gene>
<name>A0AA36JSF0_9DINO</name>
<dbReference type="EMBL" id="CAUJNA010003881">
    <property type="protein sequence ID" value="CAJ1411572.1"/>
    <property type="molecule type" value="Genomic_DNA"/>
</dbReference>
<accession>A0AA36JSF0</accession>
<comment type="caution">
    <text evidence="1">The sequence shown here is derived from an EMBL/GenBank/DDBJ whole genome shotgun (WGS) entry which is preliminary data.</text>
</comment>
<keyword evidence="2" id="KW-1185">Reference proteome</keyword>
<protein>
    <submittedName>
        <fullName evidence="1">Uncharacterized protein</fullName>
    </submittedName>
</protein>
<dbReference type="AlphaFoldDB" id="A0AA36JSF0"/>
<reference evidence="1" key="1">
    <citation type="submission" date="2023-08" db="EMBL/GenBank/DDBJ databases">
        <authorList>
            <person name="Chen Y."/>
            <person name="Shah S."/>
            <person name="Dougan E. K."/>
            <person name="Thang M."/>
            <person name="Chan C."/>
        </authorList>
    </citation>
    <scope>NUCLEOTIDE SEQUENCE</scope>
</reference>
<dbReference type="Proteomes" id="UP001178507">
    <property type="component" value="Unassembled WGS sequence"/>
</dbReference>
<proteinExistence type="predicted"/>
<sequence length="151" mass="17293">METWLLALSASLTVLVLAIYGRRVYIAVRRWQRKQARLDAINQEYENLRSVRKDAVYHHGWAQSRGEFREAKDHEAHVVDIDRLLGIVLQSFFTSRALSPGSLASFGSSTKLWRMAGWMTSRALSLLKAQRRSEEARSTQQMWQKAAGCTP</sequence>
<evidence type="ECO:0000313" key="1">
    <source>
        <dbReference type="EMBL" id="CAJ1411572.1"/>
    </source>
</evidence>
<organism evidence="1 2">
    <name type="scientific">Effrenium voratum</name>
    <dbReference type="NCBI Taxonomy" id="2562239"/>
    <lineage>
        <taxon>Eukaryota</taxon>
        <taxon>Sar</taxon>
        <taxon>Alveolata</taxon>
        <taxon>Dinophyceae</taxon>
        <taxon>Suessiales</taxon>
        <taxon>Symbiodiniaceae</taxon>
        <taxon>Effrenium</taxon>
    </lineage>
</organism>